<sequence length="806" mass="94029">MFIKKIIALFIFLTFNLYNNSFAFQKNNADSNLNANSIIQKAIELAPLHDKAFVNYQAEVFIQNAAKWTQIPGLWKPILKNEGIEENLLYQSESFAQFSVSADNTYHFINKAIRNNYHTEARPDKYINPNFYKATLGTNAISPLSPKAFQYYDFEYLGTEIINQVKIHQIKVIPKNNNDEKVFSGIISLTDVDFFLQSVELKVKNYNISYQIQVKYIPFNTQWVPEHFQITATGTLMGFEGEYTYKAKVRNYQSIIHKIIPELIRPNEDEFKEIVNIQERNFEVQQFKQVMSALSTNLKNQWSDANIASGLRRYDKIEIAPEADIQNDNVWYELKLNSDFKAFTPDLPISSYNKNSLPLQPDEFSTYRQANQKFGVGSVLFSRSYFWGNTKRGYYPYEIYYKSPVLDFNFNTVEGFVYNTGALFRYRRNRYDWWEIDPTWRYSVTQNRSLGMVKIRWKTQREDFSVSGGSYISQYNVDTPVALDLNSLSTLLLKKNFVKIYEKDFVNLSYNDRFSNTFGIKTSLEWARRYPLENTTNYYWINYAGDSYSPNFPQNKEITNTKFQNNDAFLASFQINYRPTLKKQYRNSIRYVDFSSSPLITFKYRGAIPKVFGTEMDFHTIELGITHNFPLGINSNFNYIAQAGTFLSANKMTFADYKHFNGNNNMISIGDALTTHRLVGFYDNYIWGVSKKLIDPFYFSTNGSYIDIMTMVGLRKFALTQSTRIRNKGIREELFANYLYTANRDIHNVEVGYGIDGILRILRVEAVFAYNNRGLPNKDFTKFQNTQFGIRISLNSRVRGGVTPDW</sequence>
<dbReference type="Proteomes" id="UP000524404">
    <property type="component" value="Unassembled WGS sequence"/>
</dbReference>
<evidence type="ECO:0000313" key="2">
    <source>
        <dbReference type="EMBL" id="MBB6004022.1"/>
    </source>
</evidence>
<dbReference type="InterPro" id="IPR043741">
    <property type="entry name" value="DUF5686"/>
</dbReference>
<evidence type="ECO:0000256" key="1">
    <source>
        <dbReference type="SAM" id="SignalP"/>
    </source>
</evidence>
<accession>A0A841EKE6</accession>
<comment type="caution">
    <text evidence="2">The sequence shown here is derived from an EMBL/GenBank/DDBJ whole genome shotgun (WGS) entry which is preliminary data.</text>
</comment>
<evidence type="ECO:0008006" key="4">
    <source>
        <dbReference type="Google" id="ProtNLM"/>
    </source>
</evidence>
<dbReference type="Pfam" id="PF18939">
    <property type="entry name" value="DUF5686"/>
    <property type="match status" value="1"/>
</dbReference>
<name>A0A841EKE6_9BACT</name>
<feature type="signal peptide" evidence="1">
    <location>
        <begin position="1"/>
        <end position="23"/>
    </location>
</feature>
<evidence type="ECO:0000313" key="3">
    <source>
        <dbReference type="Proteomes" id="UP000524404"/>
    </source>
</evidence>
<proteinExistence type="predicted"/>
<organism evidence="2 3">
    <name type="scientific">Arcicella rosea</name>
    <dbReference type="NCBI Taxonomy" id="502909"/>
    <lineage>
        <taxon>Bacteria</taxon>
        <taxon>Pseudomonadati</taxon>
        <taxon>Bacteroidota</taxon>
        <taxon>Cytophagia</taxon>
        <taxon>Cytophagales</taxon>
        <taxon>Flectobacillaceae</taxon>
        <taxon>Arcicella</taxon>
    </lineage>
</organism>
<feature type="chain" id="PRO_5033063599" description="Porin" evidence="1">
    <location>
        <begin position="24"/>
        <end position="806"/>
    </location>
</feature>
<keyword evidence="1" id="KW-0732">Signal</keyword>
<dbReference type="EMBL" id="JACHKT010000018">
    <property type="protein sequence ID" value="MBB6004022.1"/>
    <property type="molecule type" value="Genomic_DNA"/>
</dbReference>
<protein>
    <recommendedName>
        <fullName evidence="4">Porin</fullName>
    </recommendedName>
</protein>
<keyword evidence="3" id="KW-1185">Reference proteome</keyword>
<reference evidence="2 3" key="1">
    <citation type="submission" date="2020-08" db="EMBL/GenBank/DDBJ databases">
        <title>Functional genomics of gut bacteria from endangered species of beetles.</title>
        <authorList>
            <person name="Carlos-Shanley C."/>
        </authorList>
    </citation>
    <scope>NUCLEOTIDE SEQUENCE [LARGE SCALE GENOMIC DNA]</scope>
    <source>
        <strain evidence="2 3">S00070</strain>
    </source>
</reference>
<dbReference type="AlphaFoldDB" id="A0A841EKE6"/>
<gene>
    <name evidence="2" type="ORF">HNP25_002683</name>
</gene>